<reference evidence="1 2" key="1">
    <citation type="submission" date="2018-01" db="EMBL/GenBank/DDBJ databases">
        <title>Co-occurrence of chitin degradation, pigmentation and bioactivity in marine Pseudoalteromonas.</title>
        <authorList>
            <person name="Paulsen S."/>
            <person name="Gram L."/>
            <person name="Machado H."/>
        </authorList>
    </citation>
    <scope>NUCLEOTIDE SEQUENCE [LARGE SCALE GENOMIC DNA]</scope>
    <source>
        <strain evidence="1 2">S3898</strain>
    </source>
</reference>
<accession>A0A4Q7IJS3</accession>
<dbReference type="Proteomes" id="UP000291338">
    <property type="component" value="Unassembled WGS sequence"/>
</dbReference>
<name>A0A4Q7IJS3_9GAMM</name>
<dbReference type="EMBL" id="PPSX01000074">
    <property type="protein sequence ID" value="RZQ51865.1"/>
    <property type="molecule type" value="Genomic_DNA"/>
</dbReference>
<dbReference type="RefSeq" id="WP_130256754.1">
    <property type="nucleotide sequence ID" value="NZ_PPSX01000074.1"/>
</dbReference>
<organism evidence="1 2">
    <name type="scientific">Pseudoalteromonas phenolica</name>
    <dbReference type="NCBI Taxonomy" id="161398"/>
    <lineage>
        <taxon>Bacteria</taxon>
        <taxon>Pseudomonadati</taxon>
        <taxon>Pseudomonadota</taxon>
        <taxon>Gammaproteobacteria</taxon>
        <taxon>Alteromonadales</taxon>
        <taxon>Pseudoalteromonadaceae</taxon>
        <taxon>Pseudoalteromonas</taxon>
    </lineage>
</organism>
<dbReference type="AlphaFoldDB" id="A0A4Q7IJS3"/>
<protein>
    <submittedName>
        <fullName evidence="1">Uncharacterized protein</fullName>
    </submittedName>
</protein>
<sequence length="69" mass="7482">MKIKLQKKTIKQLSKDTKTIANQQTPQIAGGTATQGACYSFGCDTAVFLGCPTGQNCYSARNEICMPDY</sequence>
<evidence type="ECO:0000313" key="2">
    <source>
        <dbReference type="Proteomes" id="UP000291338"/>
    </source>
</evidence>
<evidence type="ECO:0000313" key="1">
    <source>
        <dbReference type="EMBL" id="RZQ51865.1"/>
    </source>
</evidence>
<comment type="caution">
    <text evidence="1">The sequence shown here is derived from an EMBL/GenBank/DDBJ whole genome shotgun (WGS) entry which is preliminary data.</text>
</comment>
<gene>
    <name evidence="1" type="ORF">C1E23_17265</name>
</gene>
<proteinExistence type="predicted"/>